<dbReference type="Gene3D" id="1.10.287.130">
    <property type="match status" value="1"/>
</dbReference>
<accession>A0ABQ5YS84</accession>
<gene>
    <name evidence="1" type="ORF">GCM10007875_25910</name>
</gene>
<reference evidence="2" key="1">
    <citation type="journal article" date="2019" name="Int. J. Syst. Evol. Microbiol.">
        <title>The Global Catalogue of Microorganisms (GCM) 10K type strain sequencing project: providing services to taxonomists for standard genome sequencing and annotation.</title>
        <authorList>
            <consortium name="The Broad Institute Genomics Platform"/>
            <consortium name="The Broad Institute Genome Sequencing Center for Infectious Disease"/>
            <person name="Wu L."/>
            <person name="Ma J."/>
        </authorList>
    </citation>
    <scope>NUCLEOTIDE SEQUENCE [LARGE SCALE GENOMIC DNA]</scope>
    <source>
        <strain evidence="2">NBRC 105857</strain>
    </source>
</reference>
<evidence type="ECO:0000313" key="1">
    <source>
        <dbReference type="EMBL" id="GLR27500.1"/>
    </source>
</evidence>
<dbReference type="Gene3D" id="3.30.565.10">
    <property type="entry name" value="Histidine kinase-like ATPase, C-terminal domain"/>
    <property type="match status" value="1"/>
</dbReference>
<dbReference type="PANTHER" id="PTHR43065:SF50">
    <property type="entry name" value="HISTIDINE KINASE"/>
    <property type="match status" value="1"/>
</dbReference>
<dbReference type="Proteomes" id="UP001156664">
    <property type="component" value="Unassembled WGS sequence"/>
</dbReference>
<dbReference type="EMBL" id="BSOJ01000032">
    <property type="protein sequence ID" value="GLR27500.1"/>
    <property type="molecule type" value="Genomic_DNA"/>
</dbReference>
<organism evidence="1 2">
    <name type="scientific">Limnobacter litoralis</name>
    <dbReference type="NCBI Taxonomy" id="481366"/>
    <lineage>
        <taxon>Bacteria</taxon>
        <taxon>Pseudomonadati</taxon>
        <taxon>Pseudomonadota</taxon>
        <taxon>Betaproteobacteria</taxon>
        <taxon>Burkholderiales</taxon>
        <taxon>Burkholderiaceae</taxon>
        <taxon>Limnobacter</taxon>
    </lineage>
</organism>
<comment type="caution">
    <text evidence="1">The sequence shown here is derived from an EMBL/GenBank/DDBJ whole genome shotgun (WGS) entry which is preliminary data.</text>
</comment>
<evidence type="ECO:0008006" key="3">
    <source>
        <dbReference type="Google" id="ProtNLM"/>
    </source>
</evidence>
<proteinExistence type="predicted"/>
<dbReference type="SUPFAM" id="SSF55874">
    <property type="entry name" value="ATPase domain of HSP90 chaperone/DNA topoisomerase II/histidine kinase"/>
    <property type="match status" value="1"/>
</dbReference>
<dbReference type="SUPFAM" id="SSF47384">
    <property type="entry name" value="Homodimeric domain of signal transducing histidine kinase"/>
    <property type="match status" value="1"/>
</dbReference>
<dbReference type="RefSeq" id="WP_284282312.1">
    <property type="nucleotide sequence ID" value="NZ_BSOJ01000032.1"/>
</dbReference>
<dbReference type="PANTHER" id="PTHR43065">
    <property type="entry name" value="SENSOR HISTIDINE KINASE"/>
    <property type="match status" value="1"/>
</dbReference>
<keyword evidence="2" id="KW-1185">Reference proteome</keyword>
<dbReference type="InterPro" id="IPR036890">
    <property type="entry name" value="HATPase_C_sf"/>
</dbReference>
<dbReference type="InterPro" id="IPR036097">
    <property type="entry name" value="HisK_dim/P_sf"/>
</dbReference>
<sequence>MTDDLHVQLQKEKAEQAELIKKLEEAHHQLLQSEKMASIGSLAAGVAHEINNPIGFVASNTGNLEHYINDLFILIDAYRAELLTYTATPKTDALAKSLDLDFLRLDIKNLLTENLDGIGRVKRIVQDLKDFSHVDHGEWVLANLHQGLDSTLNIVNNELKYKATVEKKYGNIPPIYCIASQLNQVFMNLLVNAAHAIESNGKITVDSVPGQGTCFTVWLPVNNYPFET</sequence>
<name>A0ABQ5YS84_9BURK</name>
<evidence type="ECO:0000313" key="2">
    <source>
        <dbReference type="Proteomes" id="UP001156664"/>
    </source>
</evidence>
<protein>
    <recommendedName>
        <fullName evidence="3">Histidine kinase</fullName>
    </recommendedName>
</protein>